<dbReference type="EC" id="2.7.1.16" evidence="9"/>
<evidence type="ECO:0000256" key="4">
    <source>
        <dbReference type="ARBA" id="ARBA00022840"/>
    </source>
</evidence>
<keyword evidence="10" id="KW-1185">Reference proteome</keyword>
<dbReference type="InterPro" id="IPR043129">
    <property type="entry name" value="ATPase_NBD"/>
</dbReference>
<organism evidence="9 10">
    <name type="scientific">Flagellimonas iocasae</name>
    <dbReference type="NCBI Taxonomy" id="2055905"/>
    <lineage>
        <taxon>Bacteria</taxon>
        <taxon>Pseudomonadati</taxon>
        <taxon>Bacteroidota</taxon>
        <taxon>Flavobacteriia</taxon>
        <taxon>Flavobacteriales</taxon>
        <taxon>Flavobacteriaceae</taxon>
        <taxon>Flagellimonas</taxon>
    </lineage>
</organism>
<evidence type="ECO:0000259" key="8">
    <source>
        <dbReference type="Pfam" id="PF02782"/>
    </source>
</evidence>
<feature type="domain" description="Carbohydrate kinase FGGY N-terminal" evidence="7">
    <location>
        <begin position="6"/>
        <end position="282"/>
    </location>
</feature>
<evidence type="ECO:0000313" key="10">
    <source>
        <dbReference type="Proteomes" id="UP001597342"/>
    </source>
</evidence>
<keyword evidence="4" id="KW-0067">ATP-binding</keyword>
<keyword evidence="3" id="KW-0418">Kinase</keyword>
<keyword evidence="2" id="KW-0547">Nucleotide-binding</keyword>
<comment type="caution">
    <text evidence="9">The sequence shown here is derived from an EMBL/GenBank/DDBJ whole genome shotgun (WGS) entry which is preliminary data.</text>
</comment>
<dbReference type="InterPro" id="IPR005929">
    <property type="entry name" value="Ribulokinase"/>
</dbReference>
<dbReference type="InterPro" id="IPR018485">
    <property type="entry name" value="FGGY_C"/>
</dbReference>
<reference evidence="10" key="1">
    <citation type="journal article" date="2019" name="Int. J. Syst. Evol. Microbiol.">
        <title>The Global Catalogue of Microorganisms (GCM) 10K type strain sequencing project: providing services to taxonomists for standard genome sequencing and annotation.</title>
        <authorList>
            <consortium name="The Broad Institute Genomics Platform"/>
            <consortium name="The Broad Institute Genome Sequencing Center for Infectious Disease"/>
            <person name="Wu L."/>
            <person name="Ma J."/>
        </authorList>
    </citation>
    <scope>NUCLEOTIDE SEQUENCE [LARGE SCALE GENOMIC DNA]</scope>
    <source>
        <strain evidence="10">JCM 3389</strain>
    </source>
</reference>
<evidence type="ECO:0000256" key="6">
    <source>
        <dbReference type="ARBA" id="ARBA00023277"/>
    </source>
</evidence>
<dbReference type="RefSeq" id="WP_379831830.1">
    <property type="nucleotide sequence ID" value="NZ_JBHUHU010000005.1"/>
</dbReference>
<evidence type="ECO:0000256" key="5">
    <source>
        <dbReference type="ARBA" id="ARBA00022935"/>
    </source>
</evidence>
<keyword evidence="6" id="KW-0119">Carbohydrate metabolism</keyword>
<dbReference type="PANTHER" id="PTHR43435">
    <property type="entry name" value="RIBULOKINASE"/>
    <property type="match status" value="1"/>
</dbReference>
<dbReference type="CDD" id="cd07781">
    <property type="entry name" value="ASKHA_NBD_FGGY_L-RBK"/>
    <property type="match status" value="1"/>
</dbReference>
<dbReference type="EMBL" id="JBHUHU010000005">
    <property type="protein sequence ID" value="MFD2101246.1"/>
    <property type="molecule type" value="Genomic_DNA"/>
</dbReference>
<dbReference type="PIRSF" id="PIRSF000538">
    <property type="entry name" value="GlpK"/>
    <property type="match status" value="1"/>
</dbReference>
<dbReference type="Gene3D" id="3.30.420.40">
    <property type="match status" value="2"/>
</dbReference>
<dbReference type="SUPFAM" id="SSF53067">
    <property type="entry name" value="Actin-like ATPase domain"/>
    <property type="match status" value="2"/>
</dbReference>
<evidence type="ECO:0000256" key="2">
    <source>
        <dbReference type="ARBA" id="ARBA00022741"/>
    </source>
</evidence>
<evidence type="ECO:0000256" key="1">
    <source>
        <dbReference type="ARBA" id="ARBA00022679"/>
    </source>
</evidence>
<evidence type="ECO:0000259" key="7">
    <source>
        <dbReference type="Pfam" id="PF00370"/>
    </source>
</evidence>
<evidence type="ECO:0000256" key="3">
    <source>
        <dbReference type="ARBA" id="ARBA00022777"/>
    </source>
</evidence>
<proteinExistence type="predicted"/>
<dbReference type="Proteomes" id="UP001597342">
    <property type="component" value="Unassembled WGS sequence"/>
</dbReference>
<dbReference type="NCBIfam" id="NF003154">
    <property type="entry name" value="PRK04123.1"/>
    <property type="match status" value="1"/>
</dbReference>
<dbReference type="PANTHER" id="PTHR43435:SF4">
    <property type="entry name" value="FGGY CARBOHYDRATE KINASE DOMAIN-CONTAINING PROTEIN"/>
    <property type="match status" value="1"/>
</dbReference>
<evidence type="ECO:0000313" key="9">
    <source>
        <dbReference type="EMBL" id="MFD2101246.1"/>
    </source>
</evidence>
<sequence length="552" mass="60177">MVNDDYVIGVDFGTGSVRALLVDAHTGDEIAISEFEYPRWKKGMYCVAAQGQFRQHPLDYIEGLEHTISKVVAQAGASIAGKVRAISVDTTGSTPVAVDRTGQPLALRPEFEHNPNAMFFLWKDHSAIQEADEINAHATSFKQDYLKYSGGTYSPEWFWAKLLYVLRVDKGVAQACTTWVEHCDWVPFLLTGGTEAKSIKRGVCAAGHKALWAYEHGGLPSKEFFTSLDPVMETLRHPLFTKTFYADEPVGNLSKDWAGKLGLSTDVLIGVGALDAHVGAVGGQIEPYYLSKVMGTSTCDMMVVPTSDDVALVRGICGQVQGSIIPGMVGFEAGQSAFGDVYAWFQDLLTATMLKALRKSSVDDDNKTGLEEELTIGLLEQLGEEAAKLPLGETSELAIDWFNGRRTPDANPYVKGALFNLNLGSDAAKIYRALVESTCFGAKSIVDHFVENMVTLKGVIALGGVARKSDYIMQMMANVLNLPIKVHSSEQTCAMGAAMFASVVGKIHPNVQGAMKKMGTGYDKHFLPEAENVVIHLKRYDLYKDMGAFQEI</sequence>
<feature type="domain" description="Carbohydrate kinase FGGY C-terminal" evidence="8">
    <location>
        <begin position="292"/>
        <end position="503"/>
    </location>
</feature>
<dbReference type="Pfam" id="PF00370">
    <property type="entry name" value="FGGY_N"/>
    <property type="match status" value="1"/>
</dbReference>
<dbReference type="InterPro" id="IPR000577">
    <property type="entry name" value="Carb_kinase_FGGY"/>
</dbReference>
<keyword evidence="1 9" id="KW-0808">Transferase</keyword>
<dbReference type="Pfam" id="PF02782">
    <property type="entry name" value="FGGY_C"/>
    <property type="match status" value="1"/>
</dbReference>
<dbReference type="GO" id="GO:0008741">
    <property type="term" value="F:ribulokinase activity"/>
    <property type="evidence" value="ECO:0007669"/>
    <property type="project" value="UniProtKB-EC"/>
</dbReference>
<name>A0ABW4Y3M1_9FLAO</name>
<protein>
    <submittedName>
        <fullName evidence="9">Ribulokinase</fullName>
        <ecNumber evidence="9">2.7.1.16</ecNumber>
    </submittedName>
</protein>
<accession>A0ABW4Y3M1</accession>
<dbReference type="InterPro" id="IPR018484">
    <property type="entry name" value="FGGY_N"/>
</dbReference>
<gene>
    <name evidence="9" type="ORF">ACFSJE_15765</name>
</gene>
<keyword evidence="5" id="KW-0054">Arabinose catabolism</keyword>